<dbReference type="GO" id="GO:0008360">
    <property type="term" value="P:regulation of cell shape"/>
    <property type="evidence" value="ECO:0007669"/>
    <property type="project" value="UniProtKB-KW"/>
</dbReference>
<evidence type="ECO:0000256" key="5">
    <source>
        <dbReference type="ARBA" id="ARBA00023136"/>
    </source>
</evidence>
<dbReference type="PANTHER" id="PTHR30474">
    <property type="entry name" value="CELL CYCLE PROTEIN"/>
    <property type="match status" value="1"/>
</dbReference>
<dbReference type="Pfam" id="PF01098">
    <property type="entry name" value="FTSW_RODA_SPOVE"/>
    <property type="match status" value="1"/>
</dbReference>
<sequence>MEEYLKAVIEQIRCKNVRPYVERELRDHLEDQINDNIASGMDKDEAVRAAVKDMGDPIETGIALDRVHRPSIAWGMIALVFVISIAAALIHFAIASGAEGSVYNQSSKTMIMFGAGFLVMLAIYFVDYTHVARFSKLIALCLIGLCIYARMFGTYINGAQLWVRAFFIDINVEAVMMLYVPVFAGILYKYRNVSIQAGKDISGNGLDESDSSIKRNKFSIKKHSAVFDFIKILFWMIVPVFLVMQMPALVTALMMLISMLTLLTIAIAKGWFKVSNPIAIASIWGVFVGLPVIGSVVMFFGNGLADYQKARIVAFFTGSGEASYLTNVLRNVAASCRLYGSNGVDASITIPEYNSAYVLSYISITYGLIAGILIACALAALIAIVFGISLKQKNQLGMLMGCGCGMVLLVTTLINIFQNLGWFPPSRTFLPLMSSGGSYIIVTYILIGIVLSIYKYKSIYPKHVSVDYRLL</sequence>
<feature type="transmembrane region" description="Helical" evidence="6">
    <location>
        <begin position="225"/>
        <end position="242"/>
    </location>
</feature>
<feature type="transmembrane region" description="Helical" evidence="6">
    <location>
        <begin position="72"/>
        <end position="94"/>
    </location>
</feature>
<feature type="transmembrane region" description="Helical" evidence="6">
    <location>
        <begin position="162"/>
        <end position="188"/>
    </location>
</feature>
<proteinExistence type="predicted"/>
<dbReference type="InterPro" id="IPR047928">
    <property type="entry name" value="Perm_prefix_1"/>
</dbReference>
<evidence type="ECO:0000256" key="1">
    <source>
        <dbReference type="ARBA" id="ARBA00004141"/>
    </source>
</evidence>
<dbReference type="GO" id="GO:0015648">
    <property type="term" value="F:lipid-linked peptidoglycan transporter activity"/>
    <property type="evidence" value="ECO:0007669"/>
    <property type="project" value="TreeGrafter"/>
</dbReference>
<evidence type="ECO:0000256" key="3">
    <source>
        <dbReference type="ARBA" id="ARBA00022960"/>
    </source>
</evidence>
<dbReference type="PANTHER" id="PTHR30474:SF1">
    <property type="entry name" value="PEPTIDOGLYCAN GLYCOSYLTRANSFERASE MRDB"/>
    <property type="match status" value="1"/>
</dbReference>
<dbReference type="eggNOG" id="COG0772">
    <property type="taxonomic scope" value="Bacteria"/>
</dbReference>
<feature type="transmembrane region" description="Helical" evidence="6">
    <location>
        <begin position="361"/>
        <end position="386"/>
    </location>
</feature>
<protein>
    <submittedName>
        <fullName evidence="7">Cell division protein FtsW, lipid II flippase</fullName>
    </submittedName>
</protein>
<keyword evidence="5 6" id="KW-0472">Membrane</keyword>
<evidence type="ECO:0000313" key="8">
    <source>
        <dbReference type="Proteomes" id="UP000182584"/>
    </source>
</evidence>
<name>A0A1H9P5Z9_BUTFI</name>
<keyword evidence="7" id="KW-0132">Cell division</keyword>
<comment type="subcellular location">
    <subcellularLocation>
        <location evidence="1">Membrane</location>
        <topology evidence="1">Multi-pass membrane protein</topology>
    </subcellularLocation>
</comment>
<dbReference type="InterPro" id="IPR001182">
    <property type="entry name" value="FtsW/RodA"/>
</dbReference>
<dbReference type="GO" id="GO:0032153">
    <property type="term" value="C:cell division site"/>
    <property type="evidence" value="ECO:0007669"/>
    <property type="project" value="TreeGrafter"/>
</dbReference>
<evidence type="ECO:0000313" key="7">
    <source>
        <dbReference type="EMBL" id="SER43249.1"/>
    </source>
</evidence>
<gene>
    <name evidence="7" type="ORF">SAMN04487884_105139</name>
</gene>
<feature type="transmembrane region" description="Helical" evidence="6">
    <location>
        <begin position="398"/>
        <end position="417"/>
    </location>
</feature>
<keyword evidence="3" id="KW-0133">Cell shape</keyword>
<dbReference type="EMBL" id="FOGJ01000005">
    <property type="protein sequence ID" value="SER43249.1"/>
    <property type="molecule type" value="Genomic_DNA"/>
</dbReference>
<dbReference type="OrthoDB" id="9802195at2"/>
<dbReference type="NCBIfam" id="NF038403">
    <property type="entry name" value="perm_prefix_1"/>
    <property type="match status" value="1"/>
</dbReference>
<keyword evidence="2 6" id="KW-0812">Transmembrane</keyword>
<dbReference type="AlphaFoldDB" id="A0A1H9P5Z9"/>
<feature type="transmembrane region" description="Helical" evidence="6">
    <location>
        <begin position="280"/>
        <end position="301"/>
    </location>
</feature>
<reference evidence="7 8" key="1">
    <citation type="submission" date="2016-10" db="EMBL/GenBank/DDBJ databases">
        <authorList>
            <person name="de Groot N.N."/>
        </authorList>
    </citation>
    <scope>NUCLEOTIDE SEQUENCE [LARGE SCALE GENOMIC DNA]</scope>
    <source>
        <strain evidence="7 8">AR40</strain>
    </source>
</reference>
<dbReference type="Proteomes" id="UP000182584">
    <property type="component" value="Unassembled WGS sequence"/>
</dbReference>
<evidence type="ECO:0000256" key="4">
    <source>
        <dbReference type="ARBA" id="ARBA00022989"/>
    </source>
</evidence>
<keyword evidence="4 6" id="KW-1133">Transmembrane helix</keyword>
<dbReference type="GO" id="GO:0051301">
    <property type="term" value="P:cell division"/>
    <property type="evidence" value="ECO:0007669"/>
    <property type="project" value="UniProtKB-KW"/>
</dbReference>
<dbReference type="GO" id="GO:0005886">
    <property type="term" value="C:plasma membrane"/>
    <property type="evidence" value="ECO:0007669"/>
    <property type="project" value="TreeGrafter"/>
</dbReference>
<dbReference type="RefSeq" id="WP_074754932.1">
    <property type="nucleotide sequence ID" value="NZ_FOGJ01000005.1"/>
</dbReference>
<organism evidence="7 8">
    <name type="scientific">Butyrivibrio fibrisolvens</name>
    <dbReference type="NCBI Taxonomy" id="831"/>
    <lineage>
        <taxon>Bacteria</taxon>
        <taxon>Bacillati</taxon>
        <taxon>Bacillota</taxon>
        <taxon>Clostridia</taxon>
        <taxon>Lachnospirales</taxon>
        <taxon>Lachnospiraceae</taxon>
        <taxon>Butyrivibrio</taxon>
    </lineage>
</organism>
<feature type="transmembrane region" description="Helical" evidence="6">
    <location>
        <begin position="248"/>
        <end position="268"/>
    </location>
</feature>
<keyword evidence="7" id="KW-0131">Cell cycle</keyword>
<accession>A0A1H9P5Z9</accession>
<feature type="transmembrane region" description="Helical" evidence="6">
    <location>
        <begin position="106"/>
        <end position="125"/>
    </location>
</feature>
<feature type="transmembrane region" description="Helical" evidence="6">
    <location>
        <begin position="437"/>
        <end position="454"/>
    </location>
</feature>
<feature type="transmembrane region" description="Helical" evidence="6">
    <location>
        <begin position="137"/>
        <end position="156"/>
    </location>
</feature>
<evidence type="ECO:0000256" key="6">
    <source>
        <dbReference type="SAM" id="Phobius"/>
    </source>
</evidence>
<evidence type="ECO:0000256" key="2">
    <source>
        <dbReference type="ARBA" id="ARBA00022692"/>
    </source>
</evidence>